<evidence type="ECO:0000256" key="1">
    <source>
        <dbReference type="SAM" id="Phobius"/>
    </source>
</evidence>
<dbReference type="AlphaFoldDB" id="A0A0N4VU09"/>
<proteinExistence type="predicted"/>
<evidence type="ECO:0000313" key="2">
    <source>
        <dbReference type="WBParaSite" id="HPLM_0000077601-mRNA-1"/>
    </source>
</evidence>
<accession>A0A0N4VU09</accession>
<protein>
    <submittedName>
        <fullName evidence="2">Ovule protein</fullName>
    </submittedName>
</protein>
<name>A0A0N4VU09_HAEPC</name>
<sequence length="90" mass="10084">LRAPICHRNPAIRDGCGVRDAVLREKFPDPSSSTSNRSQKSTANFVYVIVSILMVVLWSAYLCFDGRREPKSDTRVIHKLAQSTLLRAVP</sequence>
<dbReference type="WBParaSite" id="HPLM_0000077601-mRNA-1">
    <property type="protein sequence ID" value="HPLM_0000077601-mRNA-1"/>
    <property type="gene ID" value="HPLM_0000077601"/>
</dbReference>
<keyword evidence="1" id="KW-0812">Transmembrane</keyword>
<reference evidence="2" key="1">
    <citation type="submission" date="2017-02" db="UniProtKB">
        <authorList>
            <consortium name="WormBaseParasite"/>
        </authorList>
    </citation>
    <scope>IDENTIFICATION</scope>
</reference>
<organism evidence="2">
    <name type="scientific">Haemonchus placei</name>
    <name type="common">Barber's pole worm</name>
    <dbReference type="NCBI Taxonomy" id="6290"/>
    <lineage>
        <taxon>Eukaryota</taxon>
        <taxon>Metazoa</taxon>
        <taxon>Ecdysozoa</taxon>
        <taxon>Nematoda</taxon>
        <taxon>Chromadorea</taxon>
        <taxon>Rhabditida</taxon>
        <taxon>Rhabditina</taxon>
        <taxon>Rhabditomorpha</taxon>
        <taxon>Strongyloidea</taxon>
        <taxon>Trichostrongylidae</taxon>
        <taxon>Haemonchus</taxon>
    </lineage>
</organism>
<keyword evidence="1" id="KW-0472">Membrane</keyword>
<keyword evidence="1" id="KW-1133">Transmembrane helix</keyword>
<feature type="transmembrane region" description="Helical" evidence="1">
    <location>
        <begin position="45"/>
        <end position="64"/>
    </location>
</feature>